<protein>
    <recommendedName>
        <fullName evidence="1">AB hydrolase-1 domain-containing protein</fullName>
    </recommendedName>
</protein>
<dbReference type="STRING" id="146536.AQI70_02575"/>
<dbReference type="SUPFAM" id="SSF53474">
    <property type="entry name" value="alpha/beta-Hydrolases"/>
    <property type="match status" value="1"/>
</dbReference>
<dbReference type="RefSeq" id="WP_062143454.1">
    <property type="nucleotide sequence ID" value="NZ_KQ947984.1"/>
</dbReference>
<dbReference type="InterPro" id="IPR029058">
    <property type="entry name" value="AB_hydrolase_fold"/>
</dbReference>
<dbReference type="InterPro" id="IPR000073">
    <property type="entry name" value="AB_hydrolase_1"/>
</dbReference>
<reference evidence="2 3" key="1">
    <citation type="submission" date="2015-10" db="EMBL/GenBank/DDBJ databases">
        <title>Draft genome sequence of Streptomyces curacoi DSM 40107, type strain for the species Streptomyces curacoi.</title>
        <authorList>
            <person name="Ruckert C."/>
            <person name="Winkler A."/>
            <person name="Kalinowski J."/>
            <person name="Kampfer P."/>
            <person name="Glaeser S."/>
        </authorList>
    </citation>
    <scope>NUCLEOTIDE SEQUENCE [LARGE SCALE GENOMIC DNA]</scope>
    <source>
        <strain evidence="2 3">DSM 40107</strain>
    </source>
</reference>
<keyword evidence="3" id="KW-1185">Reference proteome</keyword>
<proteinExistence type="predicted"/>
<name>A0A117PMA9_9ACTN</name>
<gene>
    <name evidence="2" type="ORF">AQI70_02575</name>
</gene>
<comment type="caution">
    <text evidence="2">The sequence shown here is derived from an EMBL/GenBank/DDBJ whole genome shotgun (WGS) entry which is preliminary data.</text>
</comment>
<organism evidence="2 3">
    <name type="scientific">Streptomyces curacoi</name>
    <dbReference type="NCBI Taxonomy" id="146536"/>
    <lineage>
        <taxon>Bacteria</taxon>
        <taxon>Bacillati</taxon>
        <taxon>Actinomycetota</taxon>
        <taxon>Actinomycetes</taxon>
        <taxon>Kitasatosporales</taxon>
        <taxon>Streptomycetaceae</taxon>
        <taxon>Streptomyces</taxon>
    </lineage>
</organism>
<dbReference type="GO" id="GO:0003824">
    <property type="term" value="F:catalytic activity"/>
    <property type="evidence" value="ECO:0007669"/>
    <property type="project" value="UniProtKB-ARBA"/>
</dbReference>
<dbReference type="Pfam" id="PF12697">
    <property type="entry name" value="Abhydrolase_6"/>
    <property type="match status" value="1"/>
</dbReference>
<dbReference type="Proteomes" id="UP000054024">
    <property type="component" value="Unassembled WGS sequence"/>
</dbReference>
<evidence type="ECO:0000313" key="2">
    <source>
        <dbReference type="EMBL" id="KUM82210.1"/>
    </source>
</evidence>
<evidence type="ECO:0000259" key="1">
    <source>
        <dbReference type="Pfam" id="PF12697"/>
    </source>
</evidence>
<sequence>MTELSSFTCAYDGELLSGVYGGAADGPEPATAVLLHGAGNGSKERLLSLLAEFVSRGCRGLAFDFSGHGESTGALRELSLRRRFEQAVAVIDARVPDGGPLILVGFSMSGQTVADLAGHYGERVAAVGLCAPAVYAAEAWDVPFGEGNGRFSEIIRTPDGWRTAPALDVLRAYEGRAVLAVPGTDAVIPPAVTEAVQHALATRARFTRFEVPDAEHGLGLWFQEHAGDRREFVTAVLTGLGDPGWTATRCTAFEGRE</sequence>
<feature type="domain" description="AB hydrolase-1" evidence="1">
    <location>
        <begin position="33"/>
        <end position="204"/>
    </location>
</feature>
<evidence type="ECO:0000313" key="3">
    <source>
        <dbReference type="Proteomes" id="UP000054024"/>
    </source>
</evidence>
<accession>A0A117PMA9</accession>
<dbReference type="AlphaFoldDB" id="A0A117PMA9"/>
<dbReference type="Gene3D" id="3.40.50.1820">
    <property type="entry name" value="alpha/beta hydrolase"/>
    <property type="match status" value="1"/>
</dbReference>
<dbReference type="EMBL" id="LMWJ01000001">
    <property type="protein sequence ID" value="KUM82210.1"/>
    <property type="molecule type" value="Genomic_DNA"/>
</dbReference>